<name>A0A8T9AKW6_9HYPH</name>
<comment type="caution">
    <text evidence="1">The sequence shown here is derived from an EMBL/GenBank/DDBJ whole genome shotgun (WGS) entry which is preliminary data.</text>
</comment>
<sequence>MSNGGEILLAKQIDDFAFRTFRDVADCDYVSARLSHRAKLYAQFLWQAQQAIEKYLKCILLLNRIPAAHVKHDINKGLLAAKKLPFDVKTSNGPDAFLQYLNRFGPWRYLESSYFAKGLELQMLDKTVWEIRRFCQNLQVRDPQHHDRFLGLVSDKLSAISKSDDLPPQDFKLQGGRLEKIVDDRSNRARTALIWQNLFYGIRRRDRLANVDNSFHATNSPLWLHPELVDHLVPFVYLPNHVAAAYREQAREKARAPATK</sequence>
<dbReference type="OrthoDB" id="9786526at2"/>
<dbReference type="EMBL" id="PNOT02000279">
    <property type="protein sequence ID" value="TSE04263.1"/>
    <property type="molecule type" value="Genomic_DNA"/>
</dbReference>
<keyword evidence="2" id="KW-1185">Reference proteome</keyword>
<proteinExistence type="predicted"/>
<organism evidence="1 2">
    <name type="scientific">Mesorhizobium intechi</name>
    <dbReference type="NCBI Taxonomy" id="537601"/>
    <lineage>
        <taxon>Bacteria</taxon>
        <taxon>Pseudomonadati</taxon>
        <taxon>Pseudomonadota</taxon>
        <taxon>Alphaproteobacteria</taxon>
        <taxon>Hyphomicrobiales</taxon>
        <taxon>Phyllobacteriaceae</taxon>
        <taxon>Mesorhizobium</taxon>
    </lineage>
</organism>
<protein>
    <submittedName>
        <fullName evidence="1">HEPN domain-containing protein</fullName>
    </submittedName>
</protein>
<evidence type="ECO:0000313" key="1">
    <source>
        <dbReference type="EMBL" id="TSE04263.1"/>
    </source>
</evidence>
<dbReference type="Proteomes" id="UP000235507">
    <property type="component" value="Unassembled WGS sequence"/>
</dbReference>
<dbReference type="SUPFAM" id="SSF81593">
    <property type="entry name" value="Nucleotidyltransferase substrate binding subunit/domain"/>
    <property type="match status" value="1"/>
</dbReference>
<dbReference type="AlphaFoldDB" id="A0A8T9AKW6"/>
<dbReference type="RefSeq" id="WP_143976679.1">
    <property type="nucleotide sequence ID" value="NZ_PNOT02000279.1"/>
</dbReference>
<dbReference type="Gene3D" id="1.20.120.330">
    <property type="entry name" value="Nucleotidyltransferases domain 2"/>
    <property type="match status" value="1"/>
</dbReference>
<reference evidence="1" key="1">
    <citation type="submission" date="2019-07" db="EMBL/GenBank/DDBJ databases">
        <title>Mesorhizobum intechiensis sp. nov. isolated from nodules of Lotus tenuis growing in lowlands of the Flooding Pampa, Argentina.</title>
        <authorList>
            <person name="Estrella M.J."/>
            <person name="Torres Tejerizo G.A."/>
            <person name="Cumpa Velazquez L.M."/>
            <person name="Fontana F."/>
            <person name="Hansen L."/>
            <person name="Pistorio M."/>
            <person name="Sannazzaro A.I."/>
        </authorList>
    </citation>
    <scope>NUCLEOTIDE SEQUENCE</scope>
    <source>
        <strain evidence="1">BD68</strain>
    </source>
</reference>
<evidence type="ECO:0000313" key="2">
    <source>
        <dbReference type="Proteomes" id="UP000235507"/>
    </source>
</evidence>
<accession>A0A8T9AKW6</accession>
<gene>
    <name evidence="1" type="ORF">C1D09_024465</name>
</gene>